<dbReference type="AlphaFoldDB" id="A0A402AFJ5"/>
<feature type="domain" description="Peptidase MA-like" evidence="3">
    <location>
        <begin position="2"/>
        <end position="89"/>
    </location>
</feature>
<evidence type="ECO:0000259" key="3">
    <source>
        <dbReference type="Pfam" id="PF13485"/>
    </source>
</evidence>
<protein>
    <recommendedName>
        <fullName evidence="3">Peptidase MA-like domain-containing protein</fullName>
    </recommendedName>
</protein>
<accession>A0A402AFJ5</accession>
<keyword evidence="2" id="KW-1133">Transmembrane helix</keyword>
<dbReference type="EMBL" id="BIFS01000001">
    <property type="protein sequence ID" value="GCE17888.1"/>
    <property type="molecule type" value="Genomic_DNA"/>
</dbReference>
<comment type="caution">
    <text evidence="4">The sequence shown here is derived from an EMBL/GenBank/DDBJ whole genome shotgun (WGS) entry which is preliminary data.</text>
</comment>
<evidence type="ECO:0000313" key="5">
    <source>
        <dbReference type="Proteomes" id="UP000287188"/>
    </source>
</evidence>
<evidence type="ECO:0000256" key="2">
    <source>
        <dbReference type="SAM" id="Phobius"/>
    </source>
</evidence>
<dbReference type="InterPro" id="IPR039568">
    <property type="entry name" value="Peptidase_MA-like_dom"/>
</dbReference>
<name>A0A402AFJ5_9CHLR</name>
<organism evidence="4 5">
    <name type="scientific">Dictyobacter kobayashii</name>
    <dbReference type="NCBI Taxonomy" id="2014872"/>
    <lineage>
        <taxon>Bacteria</taxon>
        <taxon>Bacillati</taxon>
        <taxon>Chloroflexota</taxon>
        <taxon>Ktedonobacteria</taxon>
        <taxon>Ktedonobacterales</taxon>
        <taxon>Dictyobacteraceae</taxon>
        <taxon>Dictyobacter</taxon>
    </lineage>
</organism>
<gene>
    <name evidence="4" type="ORF">KDK_16880</name>
</gene>
<feature type="compositionally biased region" description="Polar residues" evidence="1">
    <location>
        <begin position="180"/>
        <end position="193"/>
    </location>
</feature>
<keyword evidence="2" id="KW-0812">Transmembrane</keyword>
<feature type="region of interest" description="Disordered" evidence="1">
    <location>
        <begin position="223"/>
        <end position="242"/>
    </location>
</feature>
<keyword evidence="2" id="KW-0472">Membrane</keyword>
<proteinExistence type="predicted"/>
<dbReference type="Proteomes" id="UP000287188">
    <property type="component" value="Unassembled WGS sequence"/>
</dbReference>
<reference evidence="5" key="1">
    <citation type="submission" date="2018-12" db="EMBL/GenBank/DDBJ databases">
        <title>Tengunoibacter tsumagoiensis gen. nov., sp. nov., Dictyobacter kobayashii sp. nov., D. alpinus sp. nov., and D. joshuensis sp. nov. and description of Dictyobacteraceae fam. nov. within the order Ktedonobacterales isolated from Tengu-no-mugimeshi.</title>
        <authorList>
            <person name="Wang C.M."/>
            <person name="Zheng Y."/>
            <person name="Sakai Y."/>
            <person name="Toyoda A."/>
            <person name="Minakuchi Y."/>
            <person name="Abe K."/>
            <person name="Yokota A."/>
            <person name="Yabe S."/>
        </authorList>
    </citation>
    <scope>NUCLEOTIDE SEQUENCE [LARGE SCALE GENOMIC DNA]</scope>
    <source>
        <strain evidence="5">Uno11</strain>
    </source>
</reference>
<dbReference type="Pfam" id="PF13485">
    <property type="entry name" value="Peptidase_MA_2"/>
    <property type="match status" value="1"/>
</dbReference>
<sequence length="242" mass="26578">MQNTFNDELTKHSLLPLQGLDASFPRDAQKAYQAYAQSWKLVSYMYATFGLKKMAALIQATHSTDQSFDSDLQKSLGVDSSQLENQWHLRLNQPATLSGTQQTQQPATPAVDSKPVVAADTSDSYLIAAGGLLIVVPLLGGIALLVFVLINRRKVRAQAALQQVPNSMYPGNYINYSGPDRQQPNHHYSQPSAYSPAGPYGPAEQYANTANSVPPSYSAYQPYPWGNPEVTTMEEPKLNIEE</sequence>
<feature type="region of interest" description="Disordered" evidence="1">
    <location>
        <begin position="174"/>
        <end position="211"/>
    </location>
</feature>
<evidence type="ECO:0000313" key="4">
    <source>
        <dbReference type="EMBL" id="GCE17888.1"/>
    </source>
</evidence>
<feature type="transmembrane region" description="Helical" evidence="2">
    <location>
        <begin position="125"/>
        <end position="150"/>
    </location>
</feature>
<keyword evidence="5" id="KW-1185">Reference proteome</keyword>
<evidence type="ECO:0000256" key="1">
    <source>
        <dbReference type="SAM" id="MobiDB-lite"/>
    </source>
</evidence>